<dbReference type="EMBL" id="CM001224">
    <property type="protein sequence ID" value="KEH20379.1"/>
    <property type="molecule type" value="Genomic_DNA"/>
</dbReference>
<dbReference type="EnsemblPlants" id="KEH20379">
    <property type="protein sequence ID" value="KEH20379"/>
    <property type="gene ID" value="MTR_8g075745"/>
</dbReference>
<evidence type="ECO:0000313" key="3">
    <source>
        <dbReference type="Proteomes" id="UP000002051"/>
    </source>
</evidence>
<dbReference type="AlphaFoldDB" id="A0A072TSD0"/>
<accession>A0A072TSD0</accession>
<organism evidence="1 3">
    <name type="scientific">Medicago truncatula</name>
    <name type="common">Barrel medic</name>
    <name type="synonym">Medicago tribuloides</name>
    <dbReference type="NCBI Taxonomy" id="3880"/>
    <lineage>
        <taxon>Eukaryota</taxon>
        <taxon>Viridiplantae</taxon>
        <taxon>Streptophyta</taxon>
        <taxon>Embryophyta</taxon>
        <taxon>Tracheophyta</taxon>
        <taxon>Spermatophyta</taxon>
        <taxon>Magnoliopsida</taxon>
        <taxon>eudicotyledons</taxon>
        <taxon>Gunneridae</taxon>
        <taxon>Pentapetalae</taxon>
        <taxon>rosids</taxon>
        <taxon>fabids</taxon>
        <taxon>Fabales</taxon>
        <taxon>Fabaceae</taxon>
        <taxon>Papilionoideae</taxon>
        <taxon>50 kb inversion clade</taxon>
        <taxon>NPAAA clade</taxon>
        <taxon>Hologalegina</taxon>
        <taxon>IRL clade</taxon>
        <taxon>Trifolieae</taxon>
        <taxon>Medicago</taxon>
    </lineage>
</organism>
<proteinExistence type="predicted"/>
<sequence length="66" mass="7163">MNSLAARCKIKINLLIGNLRRRGCELKEGKANSRAVKTGGPARLGPALTGFRLYRTGPKSPVEKRA</sequence>
<evidence type="ECO:0000313" key="1">
    <source>
        <dbReference type="EMBL" id="KEH20379.1"/>
    </source>
</evidence>
<dbReference type="Proteomes" id="UP000002051">
    <property type="component" value="Chromosome 8"/>
</dbReference>
<evidence type="ECO:0000313" key="2">
    <source>
        <dbReference type="EnsemblPlants" id="KEH20379"/>
    </source>
</evidence>
<name>A0A072TSD0_MEDTR</name>
<reference evidence="1 3" key="1">
    <citation type="journal article" date="2011" name="Nature">
        <title>The Medicago genome provides insight into the evolution of rhizobial symbioses.</title>
        <authorList>
            <person name="Young N.D."/>
            <person name="Debelle F."/>
            <person name="Oldroyd G.E."/>
            <person name="Geurts R."/>
            <person name="Cannon S.B."/>
            <person name="Udvardi M.K."/>
            <person name="Benedito V.A."/>
            <person name="Mayer K.F."/>
            <person name="Gouzy J."/>
            <person name="Schoof H."/>
            <person name="Van de Peer Y."/>
            <person name="Proost S."/>
            <person name="Cook D.R."/>
            <person name="Meyers B.C."/>
            <person name="Spannagl M."/>
            <person name="Cheung F."/>
            <person name="De Mita S."/>
            <person name="Krishnakumar V."/>
            <person name="Gundlach H."/>
            <person name="Zhou S."/>
            <person name="Mudge J."/>
            <person name="Bharti A.K."/>
            <person name="Murray J.D."/>
            <person name="Naoumkina M.A."/>
            <person name="Rosen B."/>
            <person name="Silverstein K.A."/>
            <person name="Tang H."/>
            <person name="Rombauts S."/>
            <person name="Zhao P.X."/>
            <person name="Zhou P."/>
            <person name="Barbe V."/>
            <person name="Bardou P."/>
            <person name="Bechner M."/>
            <person name="Bellec A."/>
            <person name="Berger A."/>
            <person name="Berges H."/>
            <person name="Bidwell S."/>
            <person name="Bisseling T."/>
            <person name="Choisne N."/>
            <person name="Couloux A."/>
            <person name="Denny R."/>
            <person name="Deshpande S."/>
            <person name="Dai X."/>
            <person name="Doyle J.J."/>
            <person name="Dudez A.M."/>
            <person name="Farmer A.D."/>
            <person name="Fouteau S."/>
            <person name="Franken C."/>
            <person name="Gibelin C."/>
            <person name="Gish J."/>
            <person name="Goldstein S."/>
            <person name="Gonzalez A.J."/>
            <person name="Green P.J."/>
            <person name="Hallab A."/>
            <person name="Hartog M."/>
            <person name="Hua A."/>
            <person name="Humphray S.J."/>
            <person name="Jeong D.H."/>
            <person name="Jing Y."/>
            <person name="Jocker A."/>
            <person name="Kenton S.M."/>
            <person name="Kim D.J."/>
            <person name="Klee K."/>
            <person name="Lai H."/>
            <person name="Lang C."/>
            <person name="Lin S."/>
            <person name="Macmil S.L."/>
            <person name="Magdelenat G."/>
            <person name="Matthews L."/>
            <person name="McCorrison J."/>
            <person name="Monaghan E.L."/>
            <person name="Mun J.H."/>
            <person name="Najar F.Z."/>
            <person name="Nicholson C."/>
            <person name="Noirot C."/>
            <person name="O'Bleness M."/>
            <person name="Paule C.R."/>
            <person name="Poulain J."/>
            <person name="Prion F."/>
            <person name="Qin B."/>
            <person name="Qu C."/>
            <person name="Retzel E.F."/>
            <person name="Riddle C."/>
            <person name="Sallet E."/>
            <person name="Samain S."/>
            <person name="Samson N."/>
            <person name="Sanders I."/>
            <person name="Saurat O."/>
            <person name="Scarpelli C."/>
            <person name="Schiex T."/>
            <person name="Segurens B."/>
            <person name="Severin A.J."/>
            <person name="Sherrier D.J."/>
            <person name="Shi R."/>
            <person name="Sims S."/>
            <person name="Singer S.R."/>
            <person name="Sinharoy S."/>
            <person name="Sterck L."/>
            <person name="Viollet A."/>
            <person name="Wang B.B."/>
            <person name="Wang K."/>
            <person name="Wang M."/>
            <person name="Wang X."/>
            <person name="Warfsmann J."/>
            <person name="Weissenbach J."/>
            <person name="White D.D."/>
            <person name="White J.D."/>
            <person name="Wiley G.B."/>
            <person name="Wincker P."/>
            <person name="Xing Y."/>
            <person name="Yang L."/>
            <person name="Yao Z."/>
            <person name="Ying F."/>
            <person name="Zhai J."/>
            <person name="Zhou L."/>
            <person name="Zuber A."/>
            <person name="Denarie J."/>
            <person name="Dixon R.A."/>
            <person name="May G.D."/>
            <person name="Schwartz D.C."/>
            <person name="Rogers J."/>
            <person name="Quetier F."/>
            <person name="Town C.D."/>
            <person name="Roe B.A."/>
        </authorList>
    </citation>
    <scope>NUCLEOTIDE SEQUENCE [LARGE SCALE GENOMIC DNA]</scope>
    <source>
        <strain evidence="1">A17</strain>
        <strain evidence="2 3">cv. Jemalong A17</strain>
    </source>
</reference>
<keyword evidence="3" id="KW-1185">Reference proteome</keyword>
<reference evidence="1 3" key="2">
    <citation type="journal article" date="2014" name="BMC Genomics">
        <title>An improved genome release (version Mt4.0) for the model legume Medicago truncatula.</title>
        <authorList>
            <person name="Tang H."/>
            <person name="Krishnakumar V."/>
            <person name="Bidwell S."/>
            <person name="Rosen B."/>
            <person name="Chan A."/>
            <person name="Zhou S."/>
            <person name="Gentzbittel L."/>
            <person name="Childs K.L."/>
            <person name="Yandell M."/>
            <person name="Gundlach H."/>
            <person name="Mayer K.F."/>
            <person name="Schwartz D.C."/>
            <person name="Town C.D."/>
        </authorList>
    </citation>
    <scope>GENOME REANNOTATION</scope>
    <source>
        <strain evidence="1">A17</strain>
        <strain evidence="2 3">cv. Jemalong A17</strain>
    </source>
</reference>
<dbReference type="HOGENOM" id="CLU_2835056_0_0_1"/>
<protein>
    <submittedName>
        <fullName evidence="1 2">Uncharacterized protein</fullName>
    </submittedName>
</protein>
<reference evidence="2" key="3">
    <citation type="submission" date="2015-04" db="UniProtKB">
        <authorList>
            <consortium name="EnsemblPlants"/>
        </authorList>
    </citation>
    <scope>IDENTIFICATION</scope>
    <source>
        <strain evidence="2">cv. Jemalong A17</strain>
    </source>
</reference>
<gene>
    <name evidence="1" type="ordered locus">MTR_8g075745</name>
</gene>